<dbReference type="SMART" id="SM00796">
    <property type="entry name" value="AHS1"/>
    <property type="match status" value="1"/>
</dbReference>
<dbReference type="STRING" id="371042.NG99_13105"/>
<dbReference type="PANTHER" id="PTHR34698:SF2">
    <property type="entry name" value="5-OXOPROLINASE SUBUNIT B"/>
    <property type="match status" value="1"/>
</dbReference>
<evidence type="ECO:0000259" key="4">
    <source>
        <dbReference type="SMART" id="SM00796"/>
    </source>
</evidence>
<dbReference type="PANTHER" id="PTHR34698">
    <property type="entry name" value="5-OXOPROLINASE SUBUNIT B"/>
    <property type="match status" value="1"/>
</dbReference>
<dbReference type="SUPFAM" id="SSF50891">
    <property type="entry name" value="Cyclophilin-like"/>
    <property type="match status" value="1"/>
</dbReference>
<proteinExistence type="predicted"/>
<dbReference type="Gene3D" id="2.40.100.10">
    <property type="entry name" value="Cyclophilin-like"/>
    <property type="match status" value="1"/>
</dbReference>
<dbReference type="EMBL" id="JRUQ01000039">
    <property type="protein sequence ID" value="KGT92874.1"/>
    <property type="molecule type" value="Genomic_DNA"/>
</dbReference>
<feature type="domain" description="Carboxyltransferase" evidence="4">
    <location>
        <begin position="5"/>
        <end position="204"/>
    </location>
</feature>
<dbReference type="RefSeq" id="WP_034893394.1">
    <property type="nucleotide sequence ID" value="NZ_JRUQ01000039.1"/>
</dbReference>
<keyword evidence="3" id="KW-0067">ATP-binding</keyword>
<sequence length="219" mass="24109">MNDCPVISCLGTSALLFDAGGVTTLAQQQRIWALSMAASGWKEIREAVPCLNNLLLFFSDTPPRQIDSLREKLLNEWNKNEYLQLEGKIVELRVDYGGEFGPRMEHVCEHTGLSVESVVELHSTPLYTVFGLGSHPGHCYLEGLDRRLTTPRRKVPILDNPLGSVAIGGSQTSVSASAGPSGWNQIGLTHKAFFDYTASPPALMRPGDKIRFCPEKVIR</sequence>
<name>A0A0A3Z528_9GAMM</name>
<dbReference type="eggNOG" id="COG2049">
    <property type="taxonomic scope" value="Bacteria"/>
</dbReference>
<keyword evidence="6" id="KW-1185">Reference proteome</keyword>
<gene>
    <name evidence="5" type="ORF">NG99_13105</name>
</gene>
<comment type="caution">
    <text evidence="5">The sequence shown here is derived from an EMBL/GenBank/DDBJ whole genome shotgun (WGS) entry which is preliminary data.</text>
</comment>
<reference evidence="5 6" key="1">
    <citation type="submission" date="2014-10" db="EMBL/GenBank/DDBJ databases">
        <title>Genome sequence of Erwinia typographi M043b.</title>
        <authorList>
            <person name="Chan K.-G."/>
            <person name="Tan W.-S."/>
        </authorList>
    </citation>
    <scope>NUCLEOTIDE SEQUENCE [LARGE SCALE GENOMIC DNA]</scope>
    <source>
        <strain evidence="5 6">M043b</strain>
    </source>
</reference>
<evidence type="ECO:0000256" key="3">
    <source>
        <dbReference type="ARBA" id="ARBA00022840"/>
    </source>
</evidence>
<dbReference type="AlphaFoldDB" id="A0A0A3Z528"/>
<dbReference type="InterPro" id="IPR003833">
    <property type="entry name" value="CT_C_D"/>
</dbReference>
<protein>
    <submittedName>
        <fullName evidence="5">Allophanate hydrolase</fullName>
    </submittedName>
</protein>
<dbReference type="InterPro" id="IPR029000">
    <property type="entry name" value="Cyclophilin-like_dom_sf"/>
</dbReference>
<dbReference type="InterPro" id="IPR010016">
    <property type="entry name" value="PxpB"/>
</dbReference>
<dbReference type="SUPFAM" id="SSF160467">
    <property type="entry name" value="PH0987 N-terminal domain-like"/>
    <property type="match status" value="1"/>
</dbReference>
<evidence type="ECO:0000256" key="1">
    <source>
        <dbReference type="ARBA" id="ARBA00022741"/>
    </source>
</evidence>
<dbReference type="OrthoDB" id="9778567at2"/>
<keyword evidence="2 5" id="KW-0378">Hydrolase</keyword>
<dbReference type="GO" id="GO:0016787">
    <property type="term" value="F:hydrolase activity"/>
    <property type="evidence" value="ECO:0007669"/>
    <property type="project" value="UniProtKB-KW"/>
</dbReference>
<dbReference type="GO" id="GO:0005524">
    <property type="term" value="F:ATP binding"/>
    <property type="evidence" value="ECO:0007669"/>
    <property type="project" value="UniProtKB-KW"/>
</dbReference>
<evidence type="ECO:0000313" key="5">
    <source>
        <dbReference type="EMBL" id="KGT92874.1"/>
    </source>
</evidence>
<dbReference type="Proteomes" id="UP000030351">
    <property type="component" value="Unassembled WGS sequence"/>
</dbReference>
<evidence type="ECO:0000256" key="2">
    <source>
        <dbReference type="ARBA" id="ARBA00022801"/>
    </source>
</evidence>
<evidence type="ECO:0000313" key="6">
    <source>
        <dbReference type="Proteomes" id="UP000030351"/>
    </source>
</evidence>
<dbReference type="NCBIfam" id="TIGR00370">
    <property type="entry name" value="5-oxoprolinase subunit PxpB"/>
    <property type="match status" value="1"/>
</dbReference>
<organism evidence="5 6">
    <name type="scientific">Erwinia typographi</name>
    <dbReference type="NCBI Taxonomy" id="371042"/>
    <lineage>
        <taxon>Bacteria</taxon>
        <taxon>Pseudomonadati</taxon>
        <taxon>Pseudomonadota</taxon>
        <taxon>Gammaproteobacteria</taxon>
        <taxon>Enterobacterales</taxon>
        <taxon>Erwiniaceae</taxon>
        <taxon>Erwinia</taxon>
    </lineage>
</organism>
<keyword evidence="1" id="KW-0547">Nucleotide-binding</keyword>
<dbReference type="Pfam" id="PF02682">
    <property type="entry name" value="CT_C_D"/>
    <property type="match status" value="1"/>
</dbReference>
<accession>A0A0A3Z528</accession>